<evidence type="ECO:0000313" key="7">
    <source>
        <dbReference type="EMBL" id="VVD59198.1"/>
    </source>
</evidence>
<dbReference type="EMBL" id="CABPSJ010000001">
    <property type="protein sequence ID" value="VVD59198.1"/>
    <property type="molecule type" value="Genomic_DNA"/>
</dbReference>
<gene>
    <name evidence="7" type="ORF">PCO31110_00011</name>
</gene>
<proteinExistence type="predicted"/>
<comment type="subcellular location">
    <subcellularLocation>
        <location evidence="1">Membrane</location>
        <topology evidence="1">Multi-pass membrane protein</topology>
    </subcellularLocation>
</comment>
<keyword evidence="4 5" id="KW-0472">Membrane</keyword>
<name>A0A5E4RAQ0_9BURK</name>
<dbReference type="Pfam" id="PF07690">
    <property type="entry name" value="MFS_1"/>
    <property type="match status" value="1"/>
</dbReference>
<dbReference type="GO" id="GO:0046943">
    <property type="term" value="F:carboxylic acid transmembrane transporter activity"/>
    <property type="evidence" value="ECO:0007669"/>
    <property type="project" value="TreeGrafter"/>
</dbReference>
<dbReference type="InterPro" id="IPR020846">
    <property type="entry name" value="MFS_dom"/>
</dbReference>
<dbReference type="Proteomes" id="UP000337189">
    <property type="component" value="Unassembled WGS sequence"/>
</dbReference>
<feature type="transmembrane region" description="Helical" evidence="5">
    <location>
        <begin position="149"/>
        <end position="173"/>
    </location>
</feature>
<feature type="transmembrane region" description="Helical" evidence="5">
    <location>
        <begin position="412"/>
        <end position="433"/>
    </location>
</feature>
<dbReference type="AlphaFoldDB" id="A0A5E4RAQ0"/>
<feature type="transmembrane region" description="Helical" evidence="5">
    <location>
        <begin position="296"/>
        <end position="316"/>
    </location>
</feature>
<dbReference type="PROSITE" id="PS50850">
    <property type="entry name" value="MFS"/>
    <property type="match status" value="1"/>
</dbReference>
<dbReference type="PROSITE" id="PS00217">
    <property type="entry name" value="SUGAR_TRANSPORT_2"/>
    <property type="match status" value="1"/>
</dbReference>
<feature type="domain" description="Major facilitator superfamily (MFS) profile" evidence="6">
    <location>
        <begin position="25"/>
        <end position="438"/>
    </location>
</feature>
<dbReference type="RefSeq" id="WP_010805805.1">
    <property type="nucleotide sequence ID" value="NZ_CABPSJ010000001.1"/>
</dbReference>
<dbReference type="PANTHER" id="PTHR23508:SF10">
    <property type="entry name" value="CARBOXYLIC ACID TRANSPORTER PROTEIN HOMOLOG"/>
    <property type="match status" value="1"/>
</dbReference>
<feature type="transmembrane region" description="Helical" evidence="5">
    <location>
        <begin position="21"/>
        <end position="46"/>
    </location>
</feature>
<dbReference type="InterPro" id="IPR005829">
    <property type="entry name" value="Sugar_transporter_CS"/>
</dbReference>
<feature type="transmembrane region" description="Helical" evidence="5">
    <location>
        <begin position="349"/>
        <end position="371"/>
    </location>
</feature>
<evidence type="ECO:0000256" key="2">
    <source>
        <dbReference type="ARBA" id="ARBA00022692"/>
    </source>
</evidence>
<evidence type="ECO:0000256" key="4">
    <source>
        <dbReference type="ARBA" id="ARBA00023136"/>
    </source>
</evidence>
<dbReference type="GO" id="GO:0005886">
    <property type="term" value="C:plasma membrane"/>
    <property type="evidence" value="ECO:0007669"/>
    <property type="project" value="TreeGrafter"/>
</dbReference>
<evidence type="ECO:0000256" key="1">
    <source>
        <dbReference type="ARBA" id="ARBA00004141"/>
    </source>
</evidence>
<dbReference type="Gene3D" id="1.20.1250.20">
    <property type="entry name" value="MFS general substrate transporter like domains"/>
    <property type="match status" value="1"/>
</dbReference>
<feature type="transmembrane region" description="Helical" evidence="5">
    <location>
        <begin position="91"/>
        <end position="110"/>
    </location>
</feature>
<feature type="transmembrane region" description="Helical" evidence="5">
    <location>
        <begin position="323"/>
        <end position="343"/>
    </location>
</feature>
<keyword evidence="2 5" id="KW-0812">Transmembrane</keyword>
<evidence type="ECO:0000256" key="3">
    <source>
        <dbReference type="ARBA" id="ARBA00022989"/>
    </source>
</evidence>
<evidence type="ECO:0000313" key="8">
    <source>
        <dbReference type="Proteomes" id="UP000337189"/>
    </source>
</evidence>
<feature type="transmembrane region" description="Helical" evidence="5">
    <location>
        <begin position="383"/>
        <end position="406"/>
    </location>
</feature>
<accession>A0A5E4RAQ0</accession>
<organism evidence="7 8">
    <name type="scientific">Pandoraea communis</name>
    <dbReference type="NCBI Taxonomy" id="2508297"/>
    <lineage>
        <taxon>Bacteria</taxon>
        <taxon>Pseudomonadati</taxon>
        <taxon>Pseudomonadota</taxon>
        <taxon>Betaproteobacteria</taxon>
        <taxon>Burkholderiales</taxon>
        <taxon>Burkholderiaceae</taxon>
        <taxon>Pandoraea</taxon>
    </lineage>
</organism>
<reference evidence="7 8" key="1">
    <citation type="submission" date="2019-08" db="EMBL/GenBank/DDBJ databases">
        <authorList>
            <person name="Peeters C."/>
        </authorList>
    </citation>
    <scope>NUCLEOTIDE SEQUENCE [LARGE SCALE GENOMIC DNA]</scope>
    <source>
        <strain evidence="7 8">LMG 31110</strain>
    </source>
</reference>
<dbReference type="OrthoDB" id="7066727at2"/>
<evidence type="ECO:0000259" key="6">
    <source>
        <dbReference type="PROSITE" id="PS50850"/>
    </source>
</evidence>
<dbReference type="SUPFAM" id="SSF103473">
    <property type="entry name" value="MFS general substrate transporter"/>
    <property type="match status" value="1"/>
</dbReference>
<feature type="transmembrane region" description="Helical" evidence="5">
    <location>
        <begin position="179"/>
        <end position="199"/>
    </location>
</feature>
<feature type="transmembrane region" description="Helical" evidence="5">
    <location>
        <begin position="258"/>
        <end position="276"/>
    </location>
</feature>
<feature type="transmembrane region" description="Helical" evidence="5">
    <location>
        <begin position="116"/>
        <end position="137"/>
    </location>
</feature>
<dbReference type="InterPro" id="IPR036259">
    <property type="entry name" value="MFS_trans_sf"/>
</dbReference>
<dbReference type="CDD" id="cd17365">
    <property type="entry name" value="MFS_PcaK_like"/>
    <property type="match status" value="1"/>
</dbReference>
<evidence type="ECO:0000256" key="5">
    <source>
        <dbReference type="SAM" id="Phobius"/>
    </source>
</evidence>
<dbReference type="PANTHER" id="PTHR23508">
    <property type="entry name" value="CARBOXYLIC ACID TRANSPORTER PROTEIN HOMOLOG"/>
    <property type="match status" value="1"/>
</dbReference>
<feature type="transmembrane region" description="Helical" evidence="5">
    <location>
        <begin position="58"/>
        <end position="79"/>
    </location>
</feature>
<dbReference type="InterPro" id="IPR011701">
    <property type="entry name" value="MFS"/>
</dbReference>
<protein>
    <submittedName>
        <fullName evidence="7">4-hydroxybenzoate transporter</fullName>
    </submittedName>
</protein>
<keyword evidence="3 5" id="KW-1133">Transmembrane helix</keyword>
<sequence length="456" mass="47488">MTAPRPMEIQDFIDSVPLSGFQIRTIFLCFLIVAIDGIDLGLAAYVAPSVRHEWHLTAAQLSPIFVSGLIGLTLGALLFGPMADRFGRRPVILCSVFVFGVATLLTLSAHDVTDLTVLRLLSGIGLGGAAPNAVTLTAEFSPRKRRLSLVTMMFCGLSLGSAFGGLVASFLIGHAGWRAMLVFGGVTPLVLWPLLYVLLPESIRFVGLRGNARKAQLQKMVARMSSGSTVDASQLFAAEVVTRRSPVRDLLTAAHLKATVLLWITFFAGLLVLYLFSSWLPTIVANAGGSVRAASLLMATWSIGGTCGAVVLGRVMDRAMPQVVLACAYTVAAAVIFSISHLVDLPVVLALAIFLGGFCISGSQVGVNGLATLCYPTTMRATGVAWASGIGRLGSIAGSLLGGLLLGGGWSIGTIFTVVSIPALVAAICVAGLRMPVTHAEASAPAPSNDSGIAAR</sequence>